<sequence>MRKRTKASYTAVLEKLKELAPGFKPREVFADFEAGEQAALALAFPNAKVHGCLFHYVKAVGGKARKLGMVRAIRRFSIVRRLVRSFCVLPLLPQNFIMKGFRSILRLALKKNVPGVITDLASYWLHTWRPKLHILSVSGCEDRTTNCCECDNRMLQDAVREKRPNVWNFIDGVREMEDCTQQDLHVLRKKKKAVRRRSVSAVANDETIKVLTQELKDKHISVASFLKDASYTIVKALNRGLNGKKKIRRNI</sequence>
<dbReference type="Proteomes" id="UP000504606">
    <property type="component" value="Unplaced"/>
</dbReference>
<dbReference type="RefSeq" id="XP_052129029.1">
    <property type="nucleotide sequence ID" value="XM_052273069.1"/>
</dbReference>
<evidence type="ECO:0000313" key="1">
    <source>
        <dbReference type="Proteomes" id="UP000504606"/>
    </source>
</evidence>
<dbReference type="OrthoDB" id="10029846at2759"/>
<proteinExistence type="predicted"/>
<organism evidence="1 2">
    <name type="scientific">Frankliniella occidentalis</name>
    <name type="common">Western flower thrips</name>
    <name type="synonym">Euthrips occidentalis</name>
    <dbReference type="NCBI Taxonomy" id="133901"/>
    <lineage>
        <taxon>Eukaryota</taxon>
        <taxon>Metazoa</taxon>
        <taxon>Ecdysozoa</taxon>
        <taxon>Arthropoda</taxon>
        <taxon>Hexapoda</taxon>
        <taxon>Insecta</taxon>
        <taxon>Pterygota</taxon>
        <taxon>Neoptera</taxon>
        <taxon>Paraneoptera</taxon>
        <taxon>Thysanoptera</taxon>
        <taxon>Terebrantia</taxon>
        <taxon>Thripoidea</taxon>
        <taxon>Thripidae</taxon>
        <taxon>Frankliniella</taxon>
    </lineage>
</organism>
<name>A0A9C6XS26_FRAOC</name>
<gene>
    <name evidence="2" type="primary">LOC113215216</name>
</gene>
<dbReference type="KEGG" id="foc:113215216"/>
<dbReference type="GeneID" id="113215216"/>
<accession>A0A9C6XS26</accession>
<reference evidence="2" key="1">
    <citation type="submission" date="2025-08" db="UniProtKB">
        <authorList>
            <consortium name="RefSeq"/>
        </authorList>
    </citation>
    <scope>IDENTIFICATION</scope>
    <source>
        <tissue evidence="2">Whole organism</tissue>
    </source>
</reference>
<keyword evidence="1" id="KW-1185">Reference proteome</keyword>
<protein>
    <submittedName>
        <fullName evidence="2">Uncharacterized protein LOC113215216</fullName>
    </submittedName>
</protein>
<dbReference type="AlphaFoldDB" id="A0A9C6XS26"/>
<evidence type="ECO:0000313" key="2">
    <source>
        <dbReference type="RefSeq" id="XP_052129029.1"/>
    </source>
</evidence>